<name>A0A1F6CPA0_HANXR</name>
<organism evidence="2 3">
    <name type="scientific">Handelsmanbacteria sp. (strain RIFCSPLOWO2_12_FULL_64_10)</name>
    <dbReference type="NCBI Taxonomy" id="1817868"/>
    <lineage>
        <taxon>Bacteria</taxon>
        <taxon>Candidatus Handelsmaniibacteriota</taxon>
    </lineage>
</organism>
<reference evidence="2 3" key="1">
    <citation type="journal article" date="2016" name="Nat. Commun.">
        <title>Thousands of microbial genomes shed light on interconnected biogeochemical processes in an aquifer system.</title>
        <authorList>
            <person name="Anantharaman K."/>
            <person name="Brown C.T."/>
            <person name="Hug L.A."/>
            <person name="Sharon I."/>
            <person name="Castelle C.J."/>
            <person name="Probst A.J."/>
            <person name="Thomas B.C."/>
            <person name="Singh A."/>
            <person name="Wilkins M.J."/>
            <person name="Karaoz U."/>
            <person name="Brodie E.L."/>
            <person name="Williams K.H."/>
            <person name="Hubbard S.S."/>
            <person name="Banfield J.F."/>
        </authorList>
    </citation>
    <scope>NUCLEOTIDE SEQUENCE [LARGE SCALE GENOMIC DNA]</scope>
    <source>
        <strain evidence="3">RIFCSPLOWO2_12_FULL_64_10</strain>
    </source>
</reference>
<keyword evidence="1" id="KW-0812">Transmembrane</keyword>
<dbReference type="AlphaFoldDB" id="A0A1F6CPA0"/>
<sequence>MGWIILIMLNIHIALGFLCAHMASDMRRRPEPWFFFGVTLGVLGLALLLATSIRKPIPETR</sequence>
<proteinExistence type="predicted"/>
<gene>
    <name evidence="2" type="ORF">A3F84_00115</name>
</gene>
<keyword evidence="1" id="KW-0472">Membrane</keyword>
<evidence type="ECO:0000313" key="3">
    <source>
        <dbReference type="Proteomes" id="UP000178606"/>
    </source>
</evidence>
<dbReference type="Proteomes" id="UP000178606">
    <property type="component" value="Unassembled WGS sequence"/>
</dbReference>
<feature type="transmembrane region" description="Helical" evidence="1">
    <location>
        <begin position="6"/>
        <end position="24"/>
    </location>
</feature>
<dbReference type="EMBL" id="MFKF01000198">
    <property type="protein sequence ID" value="OGG50910.1"/>
    <property type="molecule type" value="Genomic_DNA"/>
</dbReference>
<evidence type="ECO:0000313" key="2">
    <source>
        <dbReference type="EMBL" id="OGG50910.1"/>
    </source>
</evidence>
<comment type="caution">
    <text evidence="2">The sequence shown here is derived from an EMBL/GenBank/DDBJ whole genome shotgun (WGS) entry which is preliminary data.</text>
</comment>
<keyword evidence="1" id="KW-1133">Transmembrane helix</keyword>
<feature type="transmembrane region" description="Helical" evidence="1">
    <location>
        <begin position="33"/>
        <end position="53"/>
    </location>
</feature>
<evidence type="ECO:0000256" key="1">
    <source>
        <dbReference type="SAM" id="Phobius"/>
    </source>
</evidence>
<accession>A0A1F6CPA0</accession>
<protein>
    <submittedName>
        <fullName evidence="2">Uncharacterized protein</fullName>
    </submittedName>
</protein>